<evidence type="ECO:0000256" key="1">
    <source>
        <dbReference type="ARBA" id="ARBA00022679"/>
    </source>
</evidence>
<protein>
    <submittedName>
        <fullName evidence="4">Lysophospholipid acyltransferase family protein</fullName>
    </submittedName>
</protein>
<dbReference type="Proteomes" id="UP001589793">
    <property type="component" value="Unassembled WGS sequence"/>
</dbReference>
<dbReference type="CDD" id="cd07989">
    <property type="entry name" value="LPLAT_AGPAT-like"/>
    <property type="match status" value="1"/>
</dbReference>
<dbReference type="RefSeq" id="WP_376983022.1">
    <property type="nucleotide sequence ID" value="NZ_JBHLSV010000035.1"/>
</dbReference>
<dbReference type="EMBL" id="JBHLSV010000035">
    <property type="protein sequence ID" value="MFC0675980.1"/>
    <property type="molecule type" value="Genomic_DNA"/>
</dbReference>
<dbReference type="InterPro" id="IPR002123">
    <property type="entry name" value="Plipid/glycerol_acylTrfase"/>
</dbReference>
<proteinExistence type="predicted"/>
<dbReference type="PANTHER" id="PTHR10434:SF11">
    <property type="entry name" value="1-ACYL-SN-GLYCEROL-3-PHOSPHATE ACYLTRANSFERASE"/>
    <property type="match status" value="1"/>
</dbReference>
<keyword evidence="5" id="KW-1185">Reference proteome</keyword>
<dbReference type="Pfam" id="PF01553">
    <property type="entry name" value="Acyltransferase"/>
    <property type="match status" value="1"/>
</dbReference>
<dbReference type="PANTHER" id="PTHR10434">
    <property type="entry name" value="1-ACYL-SN-GLYCEROL-3-PHOSPHATE ACYLTRANSFERASE"/>
    <property type="match status" value="1"/>
</dbReference>
<evidence type="ECO:0000313" key="5">
    <source>
        <dbReference type="Proteomes" id="UP001589793"/>
    </source>
</evidence>
<accession>A0ABV6RG78</accession>
<keyword evidence="2 4" id="KW-0012">Acyltransferase</keyword>
<comment type="caution">
    <text evidence="4">The sequence shown here is derived from an EMBL/GenBank/DDBJ whole genome shotgun (WGS) entry which is preliminary data.</text>
</comment>
<reference evidence="4 5" key="1">
    <citation type="submission" date="2024-09" db="EMBL/GenBank/DDBJ databases">
        <authorList>
            <person name="Sun Q."/>
            <person name="Mori K."/>
        </authorList>
    </citation>
    <scope>NUCLEOTIDE SEQUENCE [LARGE SCALE GENOMIC DNA]</scope>
    <source>
        <strain evidence="4 5">CICC 10874</strain>
    </source>
</reference>
<feature type="domain" description="Phospholipid/glycerol acyltransferase" evidence="3">
    <location>
        <begin position="34"/>
        <end position="153"/>
    </location>
</feature>
<dbReference type="SMART" id="SM00563">
    <property type="entry name" value="PlsC"/>
    <property type="match status" value="1"/>
</dbReference>
<gene>
    <name evidence="4" type="ORF">ACFFF6_18680</name>
</gene>
<evidence type="ECO:0000256" key="2">
    <source>
        <dbReference type="ARBA" id="ARBA00023315"/>
    </source>
</evidence>
<keyword evidence="1" id="KW-0808">Transferase</keyword>
<name>A0ABV6RG78_9MICO</name>
<organism evidence="4 5">
    <name type="scientific">Brachybacterium hainanense</name>
    <dbReference type="NCBI Taxonomy" id="1541174"/>
    <lineage>
        <taxon>Bacteria</taxon>
        <taxon>Bacillati</taxon>
        <taxon>Actinomycetota</taxon>
        <taxon>Actinomycetes</taxon>
        <taxon>Micrococcales</taxon>
        <taxon>Dermabacteraceae</taxon>
        <taxon>Brachybacterium</taxon>
    </lineage>
</organism>
<dbReference type="SUPFAM" id="SSF69593">
    <property type="entry name" value="Glycerol-3-phosphate (1)-acyltransferase"/>
    <property type="match status" value="1"/>
</dbReference>
<evidence type="ECO:0000259" key="3">
    <source>
        <dbReference type="SMART" id="SM00563"/>
    </source>
</evidence>
<evidence type="ECO:0000313" key="4">
    <source>
        <dbReference type="EMBL" id="MFC0675980.1"/>
    </source>
</evidence>
<dbReference type="GO" id="GO:0016746">
    <property type="term" value="F:acyltransferase activity"/>
    <property type="evidence" value="ECO:0007669"/>
    <property type="project" value="UniProtKB-KW"/>
</dbReference>
<sequence length="238" mass="25487">MLYEIAKPPVALVVRILWAPQIRGAERIPRSGPAILASNHLSAADTVFLPAQLDRTVHFLGKADFFRGRSLPGRAVAWVMRQLGIIPVDRTGGSASDGALEAGLGVLRRGEVLGIYPEGTRSPDGRLFRAKTGVARLALGTGAPIIPVAMLGAFEAGGGRLLPRRRPRIIAVIGEPVDAEAIRAAHPELSAAELLRRIADTVVHEIGRLSGQEYVDRYAAEVKAELRARADAAHRRDG</sequence>